<accession>A0A940SW05</accession>
<dbReference type="InterPro" id="IPR025736">
    <property type="entry name" value="PucR_C-HTH_dom"/>
</dbReference>
<dbReference type="PANTHER" id="PTHR33744:SF1">
    <property type="entry name" value="DNA-BINDING TRANSCRIPTIONAL ACTIVATOR ADER"/>
    <property type="match status" value="1"/>
</dbReference>
<evidence type="ECO:0000259" key="3">
    <source>
        <dbReference type="Pfam" id="PF13556"/>
    </source>
</evidence>
<evidence type="ECO:0000313" key="6">
    <source>
        <dbReference type="Proteomes" id="UP000674938"/>
    </source>
</evidence>
<dbReference type="EMBL" id="JAEEGA010000006">
    <property type="protein sequence ID" value="MBP1041591.1"/>
    <property type="molecule type" value="Genomic_DNA"/>
</dbReference>
<comment type="similarity">
    <text evidence="1">Belongs to the CdaR family.</text>
</comment>
<dbReference type="RefSeq" id="WP_209527673.1">
    <property type="nucleotide sequence ID" value="NZ_JAEEGA010000006.1"/>
</dbReference>
<dbReference type="InterPro" id="IPR042070">
    <property type="entry name" value="PucR_C-HTH_sf"/>
</dbReference>
<feature type="domain" description="CdaR GGDEF-like" evidence="4">
    <location>
        <begin position="333"/>
        <end position="401"/>
    </location>
</feature>
<evidence type="ECO:0000259" key="2">
    <source>
        <dbReference type="Pfam" id="PF07905"/>
    </source>
</evidence>
<protein>
    <submittedName>
        <fullName evidence="5">PucR family transcriptional regulator ligand-binding domain-containing protein</fullName>
    </submittedName>
</protein>
<evidence type="ECO:0000313" key="5">
    <source>
        <dbReference type="EMBL" id="MBP1041591.1"/>
    </source>
</evidence>
<evidence type="ECO:0000256" key="1">
    <source>
        <dbReference type="ARBA" id="ARBA00006754"/>
    </source>
</evidence>
<sequence length="511" mass="60026">MVLTIKKLISHPRLADIFVMTKEEHLEREISTVTVLDAPDGPSWLKGGELVLTSGYIFKDDKELTTFIEYLIKVNASGLGIKLNRYHQQLSDEVIALANHHSFSLVLIPYHCVWSDVISIYYSLKEEEEGGVHQIASKDIYALYVSAKWGTSQFAKDLAALINCEVLVFNYKQEILFEHHQKNNKPLSELLNQAFLKRFKNRYIERVDNDSYLFKRGFERNQSLFILIRSDNRMLLESVLEVIVMLDRFQKNDDVNTTIDEEYGFFLNKLATQTLTTEELTHFQEIHQTQDVYYSAIAIVENKDSYTIFNQFKKYVYQELSKKDVVFHHHLQFSNDHESLIVLIEIREEHLVGSIKLHEALQRVAQRFYEKLGDRVVISEFYLGLNDVRRCYEQAQQTLNIGRLTYPNQGFIAYDQIALFAFASPQQLASLNFFEIESLLQEEGKNSYDIVQTLETYLEEKNFKKAAERLFLHENTLRYRIQKMKDILRIDFEDNFYASHLLTKIKLWKLL</sequence>
<keyword evidence="6" id="KW-1185">Reference proteome</keyword>
<feature type="domain" description="PucR C-terminal helix-turn-helix" evidence="3">
    <location>
        <begin position="451"/>
        <end position="494"/>
    </location>
</feature>
<dbReference type="Pfam" id="PF07905">
    <property type="entry name" value="PucR"/>
    <property type="match status" value="1"/>
</dbReference>
<reference evidence="5" key="1">
    <citation type="submission" date="2020-12" db="EMBL/GenBank/DDBJ databases">
        <title>Vagococcus allomyrinae sp. nov. and Enterococcus lavae sp. nov., isolated from the larvae of Allomyrina dichotoma.</title>
        <authorList>
            <person name="Lee S.D."/>
        </authorList>
    </citation>
    <scope>NUCLEOTIDE SEQUENCE</scope>
    <source>
        <strain evidence="5">BWB3-3</strain>
    </source>
</reference>
<proteinExistence type="inferred from homology"/>
<dbReference type="InterPro" id="IPR051448">
    <property type="entry name" value="CdaR-like_regulators"/>
</dbReference>
<name>A0A940SW05_9ENTE</name>
<dbReference type="PANTHER" id="PTHR33744">
    <property type="entry name" value="CARBOHYDRATE DIACID REGULATOR"/>
    <property type="match status" value="1"/>
</dbReference>
<evidence type="ECO:0000259" key="4">
    <source>
        <dbReference type="Pfam" id="PF17853"/>
    </source>
</evidence>
<dbReference type="Proteomes" id="UP000674938">
    <property type="component" value="Unassembled WGS sequence"/>
</dbReference>
<gene>
    <name evidence="5" type="ORF">I6N95_11290</name>
</gene>
<dbReference type="Pfam" id="PF13556">
    <property type="entry name" value="HTH_30"/>
    <property type="match status" value="1"/>
</dbReference>
<feature type="domain" description="Purine catabolism PurC-like" evidence="2">
    <location>
        <begin position="8"/>
        <end position="119"/>
    </location>
</feature>
<dbReference type="Pfam" id="PF17853">
    <property type="entry name" value="GGDEF_2"/>
    <property type="match status" value="1"/>
</dbReference>
<dbReference type="Gene3D" id="1.10.10.2840">
    <property type="entry name" value="PucR C-terminal helix-turn-helix domain"/>
    <property type="match status" value="1"/>
</dbReference>
<comment type="caution">
    <text evidence="5">The sequence shown here is derived from an EMBL/GenBank/DDBJ whole genome shotgun (WGS) entry which is preliminary data.</text>
</comment>
<dbReference type="InterPro" id="IPR012914">
    <property type="entry name" value="PucR_dom"/>
</dbReference>
<organism evidence="5 6">
    <name type="scientific">Vagococcus allomyrinae</name>
    <dbReference type="NCBI Taxonomy" id="2794353"/>
    <lineage>
        <taxon>Bacteria</taxon>
        <taxon>Bacillati</taxon>
        <taxon>Bacillota</taxon>
        <taxon>Bacilli</taxon>
        <taxon>Lactobacillales</taxon>
        <taxon>Enterococcaceae</taxon>
        <taxon>Vagococcus</taxon>
    </lineage>
</organism>
<dbReference type="InterPro" id="IPR041522">
    <property type="entry name" value="CdaR_GGDEF"/>
</dbReference>
<dbReference type="AlphaFoldDB" id="A0A940SW05"/>